<dbReference type="Proteomes" id="UP000692954">
    <property type="component" value="Unassembled WGS sequence"/>
</dbReference>
<accession>A0A8S1R0C2</accession>
<feature type="region of interest" description="Disordered" evidence="1">
    <location>
        <begin position="157"/>
        <end position="187"/>
    </location>
</feature>
<dbReference type="EMBL" id="CAJJDN010000128">
    <property type="protein sequence ID" value="CAD8120814.1"/>
    <property type="molecule type" value="Genomic_DNA"/>
</dbReference>
<protein>
    <submittedName>
        <fullName evidence="2">Uncharacterized protein</fullName>
    </submittedName>
</protein>
<keyword evidence="3" id="KW-1185">Reference proteome</keyword>
<sequence>MSTIEKPIQKLRKLSHEYDFIHNQTQLDSNESFFDEERSQDFQESDLSYQEELPDEWEMSSISSNNSIIPIQTLEKITSFKPQPDIKQPILNIDNIVNERVDDDLVYSKIHNTKFQNGKGIAIQVLGQGSIGKSNKKEKKLEKSNKKQIQNLNNQLKNQNNINNSSNQQSQQQLSSNSNSHSQVTSQQNKSICQSQKFILAYLMVEYDVEKQAKQRALNFIQKFATNINNKQLLSNIQETYKIMLLPDQILQQLAQVLSQEERQQHLNLALQRLNLRNNDHPFAAKAAEKITNHLNKSCC</sequence>
<gene>
    <name evidence="2" type="ORF">PSON_ATCC_30995.1.T1280066</name>
</gene>
<evidence type="ECO:0000256" key="1">
    <source>
        <dbReference type="SAM" id="MobiDB-lite"/>
    </source>
</evidence>
<dbReference type="OrthoDB" id="311855at2759"/>
<dbReference type="AlphaFoldDB" id="A0A8S1R0C2"/>
<comment type="caution">
    <text evidence="2">The sequence shown here is derived from an EMBL/GenBank/DDBJ whole genome shotgun (WGS) entry which is preliminary data.</text>
</comment>
<name>A0A8S1R0C2_9CILI</name>
<organism evidence="2 3">
    <name type="scientific">Paramecium sonneborni</name>
    <dbReference type="NCBI Taxonomy" id="65129"/>
    <lineage>
        <taxon>Eukaryota</taxon>
        <taxon>Sar</taxon>
        <taxon>Alveolata</taxon>
        <taxon>Ciliophora</taxon>
        <taxon>Intramacronucleata</taxon>
        <taxon>Oligohymenophorea</taxon>
        <taxon>Peniculida</taxon>
        <taxon>Parameciidae</taxon>
        <taxon>Paramecium</taxon>
    </lineage>
</organism>
<reference evidence="2" key="1">
    <citation type="submission" date="2021-01" db="EMBL/GenBank/DDBJ databases">
        <authorList>
            <consortium name="Genoscope - CEA"/>
            <person name="William W."/>
        </authorList>
    </citation>
    <scope>NUCLEOTIDE SEQUENCE</scope>
</reference>
<proteinExistence type="predicted"/>
<evidence type="ECO:0000313" key="2">
    <source>
        <dbReference type="EMBL" id="CAD8120814.1"/>
    </source>
</evidence>
<evidence type="ECO:0000313" key="3">
    <source>
        <dbReference type="Proteomes" id="UP000692954"/>
    </source>
</evidence>